<dbReference type="EMBL" id="KY322437">
    <property type="protein sequence ID" value="AUF82728.1"/>
    <property type="molecule type" value="Genomic_DNA"/>
</dbReference>
<keyword evidence="2" id="KW-1185">Reference proteome</keyword>
<evidence type="ECO:0000313" key="2">
    <source>
        <dbReference type="Proteomes" id="UP000244773"/>
    </source>
</evidence>
<accession>A0A2P0VP92</accession>
<gene>
    <name evidence="1" type="ORF">TetV_646</name>
</gene>
<dbReference type="Proteomes" id="UP000244773">
    <property type="component" value="Segment"/>
</dbReference>
<evidence type="ECO:0000313" key="1">
    <source>
        <dbReference type="EMBL" id="AUF82728.1"/>
    </source>
</evidence>
<organism evidence="1">
    <name type="scientific">Tetraselmis virus 1</name>
    <dbReference type="NCBI Taxonomy" id="2060617"/>
    <lineage>
        <taxon>Viruses</taxon>
        <taxon>Varidnaviria</taxon>
        <taxon>Bamfordvirae</taxon>
        <taxon>Nucleocytoviricota</taxon>
        <taxon>Megaviricetes</taxon>
        <taxon>Imitervirales</taxon>
        <taxon>Allomimiviridae</taxon>
        <taxon>Oceanusvirus</taxon>
        <taxon>Oceanusvirus kaneohense</taxon>
    </lineage>
</organism>
<proteinExistence type="predicted"/>
<reference evidence="1" key="1">
    <citation type="journal article" date="2018" name="Virology">
        <title>A giant virus infecting green algae encodes key fermentation genes.</title>
        <authorList>
            <person name="Schvarcz C.R."/>
            <person name="Steward G.F."/>
        </authorList>
    </citation>
    <scope>NUCLEOTIDE SEQUENCE [LARGE SCALE GENOMIC DNA]</scope>
</reference>
<sequence length="231" mass="26107">MRPGSLFDMHYKGSLKPDKKIITPKDIPKQDCYFSHHRNCGDCLRDMFDTVKILDHRFTGCLMCDLVKHTIFMRRGVDAEINFTRFESRLSKNIDYVSRACCARHLNSFVTNYITCAPHPADRAAALAVQWIVISEKINTTFAIGETLASKQPDVQADNDNFTVMPTSDTLNKTVGYMLDVITNPIIRRLSMSILAWAALDDTSLIGAGSEHTPNGKAKRWKLRVIDAYMS</sequence>
<protein>
    <submittedName>
        <fullName evidence="1">Uncharacterized protein</fullName>
    </submittedName>
</protein>
<name>A0A2P0VP92_9VIRU</name>